<keyword evidence="9" id="KW-1185">Reference proteome</keyword>
<feature type="transmembrane region" description="Helical" evidence="5">
    <location>
        <begin position="30"/>
        <end position="49"/>
    </location>
</feature>
<sequence length="219" mass="22820">MKRTSCAALAGLVLLAGCTTAPDGTQRVSKAGMGAGAGAVIGGIAGAVLDKNDARGVPLGAAIGAAVGGGIGYMFDRQEQAFEQALVVEQQQHVAEVERVRDDLLKITLQNEVMFDFDSATIKPGFQPTLNKLAGVLVKYDRSNATIVGHTDSTGADSYNQQLSLRRAQAVQQALAGAGVPSWRMTAEGRGESQPIADNSTEAGRQLNRRVEILVAPTS</sequence>
<evidence type="ECO:0000256" key="4">
    <source>
        <dbReference type="PROSITE-ProRule" id="PRU00473"/>
    </source>
</evidence>
<dbReference type="RefSeq" id="WP_327787663.1">
    <property type="nucleotide sequence ID" value="NZ_JARGEQ010000016.1"/>
</dbReference>
<evidence type="ECO:0000259" key="7">
    <source>
        <dbReference type="PROSITE" id="PS51123"/>
    </source>
</evidence>
<accession>A0AAP3UYS4</accession>
<evidence type="ECO:0000313" key="9">
    <source>
        <dbReference type="Proteomes" id="UP001301140"/>
    </source>
</evidence>
<comment type="caution">
    <text evidence="8">The sequence shown here is derived from an EMBL/GenBank/DDBJ whole genome shotgun (WGS) entry which is preliminary data.</text>
</comment>
<dbReference type="PROSITE" id="PS51257">
    <property type="entry name" value="PROKAR_LIPOPROTEIN"/>
    <property type="match status" value="1"/>
</dbReference>
<keyword evidence="3" id="KW-0998">Cell outer membrane</keyword>
<dbReference type="GO" id="GO:0009279">
    <property type="term" value="C:cell outer membrane"/>
    <property type="evidence" value="ECO:0007669"/>
    <property type="project" value="UniProtKB-SubCell"/>
</dbReference>
<proteinExistence type="predicted"/>
<dbReference type="AlphaFoldDB" id="A0AAP3UYS4"/>
<dbReference type="Gene3D" id="3.30.1330.60">
    <property type="entry name" value="OmpA-like domain"/>
    <property type="match status" value="1"/>
</dbReference>
<feature type="chain" id="PRO_5042874416" evidence="6">
    <location>
        <begin position="22"/>
        <end position="219"/>
    </location>
</feature>
<dbReference type="InterPro" id="IPR006664">
    <property type="entry name" value="OMP_bac"/>
</dbReference>
<keyword evidence="5" id="KW-0812">Transmembrane</keyword>
<dbReference type="InterPro" id="IPR050330">
    <property type="entry name" value="Bact_OuterMem_StrucFunc"/>
</dbReference>
<evidence type="ECO:0000256" key="3">
    <source>
        <dbReference type="ARBA" id="ARBA00023237"/>
    </source>
</evidence>
<gene>
    <name evidence="8" type="ORF">PZ740_02490</name>
</gene>
<evidence type="ECO:0000256" key="6">
    <source>
        <dbReference type="SAM" id="SignalP"/>
    </source>
</evidence>
<protein>
    <submittedName>
        <fullName evidence="8">OmpA family protein</fullName>
    </submittedName>
</protein>
<keyword evidence="5" id="KW-1133">Transmembrane helix</keyword>
<feature type="domain" description="OmpA-like" evidence="7">
    <location>
        <begin position="102"/>
        <end position="219"/>
    </location>
</feature>
<dbReference type="InterPro" id="IPR039567">
    <property type="entry name" value="Gly-zipper"/>
</dbReference>
<dbReference type="EMBL" id="JARGEQ010000016">
    <property type="protein sequence ID" value="MDF1585249.1"/>
    <property type="molecule type" value="Genomic_DNA"/>
</dbReference>
<reference evidence="8 9" key="1">
    <citation type="submission" date="2023-03" db="EMBL/GenBank/DDBJ databases">
        <title>YIM 152171 draft genome.</title>
        <authorList>
            <person name="Yang Z."/>
        </authorList>
    </citation>
    <scope>NUCLEOTIDE SEQUENCE [LARGE SCALE GENOMIC DNA]</scope>
    <source>
        <strain evidence="8 9">YIM 152171</strain>
    </source>
</reference>
<evidence type="ECO:0000313" key="8">
    <source>
        <dbReference type="EMBL" id="MDF1585249.1"/>
    </source>
</evidence>
<feature type="transmembrane region" description="Helical" evidence="5">
    <location>
        <begin position="56"/>
        <end position="75"/>
    </location>
</feature>
<dbReference type="PRINTS" id="PR01023">
    <property type="entry name" value="NAFLGMOTY"/>
</dbReference>
<keyword evidence="2 4" id="KW-0472">Membrane</keyword>
<comment type="subcellular location">
    <subcellularLocation>
        <location evidence="1">Cell outer membrane</location>
    </subcellularLocation>
</comment>
<dbReference type="Proteomes" id="UP001301140">
    <property type="component" value="Unassembled WGS sequence"/>
</dbReference>
<dbReference type="PANTHER" id="PTHR30329:SF21">
    <property type="entry name" value="LIPOPROTEIN YIAD-RELATED"/>
    <property type="match status" value="1"/>
</dbReference>
<dbReference type="InterPro" id="IPR006665">
    <property type="entry name" value="OmpA-like"/>
</dbReference>
<dbReference type="Pfam" id="PF13488">
    <property type="entry name" value="Gly-zipper_Omp"/>
    <property type="match status" value="1"/>
</dbReference>
<evidence type="ECO:0000256" key="5">
    <source>
        <dbReference type="SAM" id="Phobius"/>
    </source>
</evidence>
<dbReference type="PRINTS" id="PR01021">
    <property type="entry name" value="OMPADOMAIN"/>
</dbReference>
<dbReference type="CDD" id="cd07185">
    <property type="entry name" value="OmpA_C-like"/>
    <property type="match status" value="1"/>
</dbReference>
<name>A0AAP3UYS4_9PROT</name>
<dbReference type="PANTHER" id="PTHR30329">
    <property type="entry name" value="STATOR ELEMENT OF FLAGELLAR MOTOR COMPLEX"/>
    <property type="match status" value="1"/>
</dbReference>
<dbReference type="Pfam" id="PF00691">
    <property type="entry name" value="OmpA"/>
    <property type="match status" value="1"/>
</dbReference>
<organism evidence="8 9">
    <name type="scientific">Marinimicrococcus flavescens</name>
    <dbReference type="NCBI Taxonomy" id="3031815"/>
    <lineage>
        <taxon>Bacteria</taxon>
        <taxon>Pseudomonadati</taxon>
        <taxon>Pseudomonadota</taxon>
        <taxon>Alphaproteobacteria</taxon>
        <taxon>Geminicoccales</taxon>
        <taxon>Geminicoccaceae</taxon>
        <taxon>Marinimicrococcus</taxon>
    </lineage>
</organism>
<dbReference type="SUPFAM" id="SSF103088">
    <property type="entry name" value="OmpA-like"/>
    <property type="match status" value="1"/>
</dbReference>
<feature type="signal peptide" evidence="6">
    <location>
        <begin position="1"/>
        <end position="21"/>
    </location>
</feature>
<evidence type="ECO:0000256" key="2">
    <source>
        <dbReference type="ARBA" id="ARBA00023136"/>
    </source>
</evidence>
<dbReference type="PROSITE" id="PS51123">
    <property type="entry name" value="OMPA_2"/>
    <property type="match status" value="1"/>
</dbReference>
<evidence type="ECO:0000256" key="1">
    <source>
        <dbReference type="ARBA" id="ARBA00004442"/>
    </source>
</evidence>
<dbReference type="InterPro" id="IPR036737">
    <property type="entry name" value="OmpA-like_sf"/>
</dbReference>
<keyword evidence="6" id="KW-0732">Signal</keyword>